<keyword evidence="4" id="KW-0645">Protease</keyword>
<evidence type="ECO:0000256" key="2">
    <source>
        <dbReference type="SAM" id="Phobius"/>
    </source>
</evidence>
<keyword evidence="2" id="KW-1133">Transmembrane helix</keyword>
<keyword evidence="2" id="KW-0472">Membrane</keyword>
<dbReference type="Pfam" id="PF02517">
    <property type="entry name" value="Rce1-like"/>
    <property type="match status" value="1"/>
</dbReference>
<feature type="transmembrane region" description="Helical" evidence="2">
    <location>
        <begin position="164"/>
        <end position="180"/>
    </location>
</feature>
<dbReference type="PANTHER" id="PTHR36435">
    <property type="entry name" value="SLR1288 PROTEIN"/>
    <property type="match status" value="1"/>
</dbReference>
<comment type="similarity">
    <text evidence="1">Belongs to the UPF0177 family.</text>
</comment>
<evidence type="ECO:0000313" key="5">
    <source>
        <dbReference type="Proteomes" id="UP000073494"/>
    </source>
</evidence>
<organism evidence="4 5">
    <name type="scientific">Streptococcus suis</name>
    <dbReference type="NCBI Taxonomy" id="1307"/>
    <lineage>
        <taxon>Bacteria</taxon>
        <taxon>Bacillati</taxon>
        <taxon>Bacillota</taxon>
        <taxon>Bacilli</taxon>
        <taxon>Lactobacillales</taxon>
        <taxon>Streptococcaceae</taxon>
        <taxon>Streptococcus</taxon>
    </lineage>
</organism>
<dbReference type="AlphaFoldDB" id="A0A0Z8E4E5"/>
<reference evidence="4 5" key="1">
    <citation type="submission" date="2016-02" db="EMBL/GenBank/DDBJ databases">
        <authorList>
            <consortium name="Pathogen Informatics"/>
        </authorList>
    </citation>
    <scope>NUCLEOTIDE SEQUENCE [LARGE SCALE GENOMIC DNA]</scope>
    <source>
        <strain evidence="4 5">LSS54</strain>
    </source>
</reference>
<keyword evidence="2" id="KW-0812">Transmembrane</keyword>
<dbReference type="EMBL" id="FIHD01000006">
    <property type="protein sequence ID" value="CYU76870.1"/>
    <property type="molecule type" value="Genomic_DNA"/>
</dbReference>
<evidence type="ECO:0000256" key="1">
    <source>
        <dbReference type="ARBA" id="ARBA00009067"/>
    </source>
</evidence>
<proteinExistence type="inferred from homology"/>
<evidence type="ECO:0000313" key="4">
    <source>
        <dbReference type="EMBL" id="CYU76870.1"/>
    </source>
</evidence>
<dbReference type="RefSeq" id="WP_044773743.1">
    <property type="nucleotide sequence ID" value="NZ_FIHD01000006.1"/>
</dbReference>
<dbReference type="GO" id="GO:0004175">
    <property type="term" value="F:endopeptidase activity"/>
    <property type="evidence" value="ECO:0007669"/>
    <property type="project" value="UniProtKB-ARBA"/>
</dbReference>
<dbReference type="GO" id="GO:0006508">
    <property type="term" value="P:proteolysis"/>
    <property type="evidence" value="ECO:0007669"/>
    <property type="project" value="UniProtKB-KW"/>
</dbReference>
<name>A0A0Z8E4E5_STRSU</name>
<feature type="domain" description="CAAX prenyl protease 2/Lysostaphin resistance protein A-like" evidence="3">
    <location>
        <begin position="134"/>
        <end position="219"/>
    </location>
</feature>
<protein>
    <submittedName>
        <fullName evidence="4">Metal-dependent CAAX amino terminal membrane protease</fullName>
    </submittedName>
</protein>
<evidence type="ECO:0000259" key="3">
    <source>
        <dbReference type="Pfam" id="PF02517"/>
    </source>
</evidence>
<feature type="transmembrane region" description="Helical" evidence="2">
    <location>
        <begin position="132"/>
        <end position="152"/>
    </location>
</feature>
<dbReference type="PANTHER" id="PTHR36435:SF1">
    <property type="entry name" value="CAAX AMINO TERMINAL PROTEASE FAMILY PROTEIN"/>
    <property type="match status" value="1"/>
</dbReference>
<keyword evidence="4" id="KW-0378">Hydrolase</keyword>
<sequence length="229" mass="26065">MINGIKKCISTSMAVAWFIILSVVIQSPVLSWLNEEYLNVGKDAQGNLFRIILFISLALVSLYLMMKFAKRLDISWKQSQFDTDRKGNALLYKYTAITLLLTLIYILVLYIGNGYNVGTVPKPIVEMQERPVIFILYLCTAVITQPILEELLFRGILQEKLSRYSIWGGLIMASILFSYSHDYQTIFNSHLVSSLIYGLAYAKLNNIKAPIILHILQNSLVIAFVALFR</sequence>
<accession>A0A0Z8E4E5</accession>
<dbReference type="Proteomes" id="UP000073494">
    <property type="component" value="Unassembled WGS sequence"/>
</dbReference>
<dbReference type="InterPro" id="IPR052710">
    <property type="entry name" value="CAAX_protease"/>
</dbReference>
<feature type="transmembrane region" description="Helical" evidence="2">
    <location>
        <begin position="48"/>
        <end position="69"/>
    </location>
</feature>
<gene>
    <name evidence="4" type="primary">pncP</name>
    <name evidence="4" type="ORF">ERS132416_00570</name>
</gene>
<dbReference type="InterPro" id="IPR003675">
    <property type="entry name" value="Rce1/LyrA-like_dom"/>
</dbReference>
<feature type="transmembrane region" description="Helical" evidence="2">
    <location>
        <begin position="211"/>
        <end position="228"/>
    </location>
</feature>
<feature type="transmembrane region" description="Helical" evidence="2">
    <location>
        <begin position="12"/>
        <end position="33"/>
    </location>
</feature>
<dbReference type="GO" id="GO:0080120">
    <property type="term" value="P:CAAX-box protein maturation"/>
    <property type="evidence" value="ECO:0007669"/>
    <property type="project" value="UniProtKB-ARBA"/>
</dbReference>
<feature type="transmembrane region" description="Helical" evidence="2">
    <location>
        <begin position="90"/>
        <end position="112"/>
    </location>
</feature>